<protein>
    <submittedName>
        <fullName evidence="3">Uncharacterized protein</fullName>
    </submittedName>
</protein>
<feature type="transmembrane region" description="Helical" evidence="2">
    <location>
        <begin position="215"/>
        <end position="240"/>
    </location>
</feature>
<dbReference type="Proteomes" id="UP000224915">
    <property type="component" value="Unassembled WGS sequence"/>
</dbReference>
<feature type="transmembrane region" description="Helical" evidence="2">
    <location>
        <begin position="120"/>
        <end position="144"/>
    </location>
</feature>
<organism evidence="3 4">
    <name type="scientific">Serinibacter salmoneus</name>
    <dbReference type="NCBI Taxonomy" id="556530"/>
    <lineage>
        <taxon>Bacteria</taxon>
        <taxon>Bacillati</taxon>
        <taxon>Actinomycetota</taxon>
        <taxon>Actinomycetes</taxon>
        <taxon>Micrococcales</taxon>
        <taxon>Beutenbergiaceae</taxon>
        <taxon>Serinibacter</taxon>
    </lineage>
</organism>
<evidence type="ECO:0000256" key="2">
    <source>
        <dbReference type="SAM" id="Phobius"/>
    </source>
</evidence>
<dbReference type="AlphaFoldDB" id="A0A2A9CWL8"/>
<dbReference type="EMBL" id="PDJD01000001">
    <property type="protein sequence ID" value="PFG18531.1"/>
    <property type="molecule type" value="Genomic_DNA"/>
</dbReference>
<keyword evidence="2" id="KW-0472">Membrane</keyword>
<proteinExistence type="predicted"/>
<evidence type="ECO:0000313" key="4">
    <source>
        <dbReference type="Proteomes" id="UP000224915"/>
    </source>
</evidence>
<keyword evidence="2" id="KW-1133">Transmembrane helix</keyword>
<keyword evidence="4" id="KW-1185">Reference proteome</keyword>
<comment type="caution">
    <text evidence="3">The sequence shown here is derived from an EMBL/GenBank/DDBJ whole genome shotgun (WGS) entry which is preliminary data.</text>
</comment>
<feature type="transmembrane region" description="Helical" evidence="2">
    <location>
        <begin position="86"/>
        <end position="108"/>
    </location>
</feature>
<feature type="transmembrane region" description="Helical" evidence="2">
    <location>
        <begin position="309"/>
        <end position="332"/>
    </location>
</feature>
<accession>A0A2A9CWL8</accession>
<evidence type="ECO:0000313" key="3">
    <source>
        <dbReference type="EMBL" id="PFG18531.1"/>
    </source>
</evidence>
<evidence type="ECO:0000256" key="1">
    <source>
        <dbReference type="SAM" id="MobiDB-lite"/>
    </source>
</evidence>
<keyword evidence="2" id="KW-0812">Transmembrane</keyword>
<feature type="transmembrane region" description="Helical" evidence="2">
    <location>
        <begin position="252"/>
        <end position="271"/>
    </location>
</feature>
<reference evidence="3 4" key="1">
    <citation type="submission" date="2017-10" db="EMBL/GenBank/DDBJ databases">
        <title>Sequencing the genomes of 1000 actinobacteria strains.</title>
        <authorList>
            <person name="Klenk H.-P."/>
        </authorList>
    </citation>
    <scope>NUCLEOTIDE SEQUENCE [LARGE SCALE GENOMIC DNA]</scope>
    <source>
        <strain evidence="3 4">DSM 21801</strain>
    </source>
</reference>
<feature type="transmembrane region" description="Helical" evidence="2">
    <location>
        <begin position="150"/>
        <end position="168"/>
    </location>
</feature>
<feature type="transmembrane region" description="Helical" evidence="2">
    <location>
        <begin position="283"/>
        <end position="303"/>
    </location>
</feature>
<feature type="region of interest" description="Disordered" evidence="1">
    <location>
        <begin position="1"/>
        <end position="22"/>
    </location>
</feature>
<gene>
    <name evidence="3" type="ORF">ATL40_0069</name>
</gene>
<feature type="transmembrane region" description="Helical" evidence="2">
    <location>
        <begin position="37"/>
        <end position="58"/>
    </location>
</feature>
<sequence>MRPKPVQKSLQSRSAPESHDSKALDLRDLHTPITPRVAYLLVFGAAAYVVLGVLWVAWVDGDQTMAGLAERVRAWSGGGAKGLGSLSFLAVVATLVVGLYAAVIGALPRTSDEVLAGKRMLIVALVLGAGTVSVVVLVNIAQGWSGAESLVVLLLATVVGSLCAEAMARTVSQKVSPANAAWRWRTEIKVRIRRTFPAHSRPALVFARMGYAQSLIAGGVWLITLFLVAIAAGAALAAIVSPTGVEAAEVDGALMLVFASLLVGPLVYWLVCAGVMYARKCGVYALQWIVFDFIAAVAFAFALWQMSVGLGVCVGIGALVVAAAVGFGSWVAPRFGMRHAVRASIRSQLKRDLGKAERDLRAALGYVGDPSREVRSRRRRVLPWRTDR</sequence>
<name>A0A2A9CWL8_9MICO</name>